<organism evidence="1 2">
    <name type="scientific">Nitrospirillum viridazoti CBAmc</name>
    <dbReference type="NCBI Taxonomy" id="1441467"/>
    <lineage>
        <taxon>Bacteria</taxon>
        <taxon>Pseudomonadati</taxon>
        <taxon>Pseudomonadota</taxon>
        <taxon>Alphaproteobacteria</taxon>
        <taxon>Rhodospirillales</taxon>
        <taxon>Azospirillaceae</taxon>
        <taxon>Nitrospirillum</taxon>
        <taxon>Nitrospirillum viridazoti</taxon>
    </lineage>
</organism>
<dbReference type="RefSeq" id="WP_088872111.1">
    <property type="nucleotide sequence ID" value="NZ_CP022110.1"/>
</dbReference>
<keyword evidence="2" id="KW-1185">Reference proteome</keyword>
<accession>A0A248JRS1</accession>
<proteinExistence type="predicted"/>
<dbReference type="InterPro" id="IPR008018">
    <property type="entry name" value="Phage_tail_attach_FII"/>
</dbReference>
<dbReference type="GO" id="GO:0019068">
    <property type="term" value="P:virion assembly"/>
    <property type="evidence" value="ECO:0007669"/>
    <property type="project" value="InterPro"/>
</dbReference>
<dbReference type="AlphaFoldDB" id="A0A248JRS1"/>
<protein>
    <submittedName>
        <fullName evidence="1">Uncharacterized protein</fullName>
    </submittedName>
</protein>
<reference evidence="1 2" key="1">
    <citation type="submission" date="2017-06" db="EMBL/GenBank/DDBJ databases">
        <title>Complete genome sequence of Nitrospirillum amazonense strain CBAmC, an endophytic nitrogen-fixing and plant growth-promoting bacterium, isolated from sugarcane.</title>
        <authorList>
            <person name="Schwab S."/>
            <person name="dos Santos Teixeira K.R."/>
            <person name="Simoes Araujo J.L."/>
            <person name="Soares Vidal M."/>
            <person name="Borges de Freitas H.R."/>
            <person name="Rivello Crivelaro A.L."/>
            <person name="Bueno de Camargo Nunes A."/>
            <person name="dos Santos C.M."/>
            <person name="Palmeira da Silva Rosa D."/>
            <person name="da Silva Padilha D."/>
            <person name="da Silva E."/>
            <person name="Araujo Terra L."/>
            <person name="Soares Mendes V."/>
            <person name="Farinelli L."/>
            <person name="Magalhaes Cruz L."/>
            <person name="Baldani J.I."/>
        </authorList>
    </citation>
    <scope>NUCLEOTIDE SEQUENCE [LARGE SCALE GENOMIC DNA]</scope>
    <source>
        <strain evidence="1 2">CBAmC</strain>
    </source>
</reference>
<sequence>MRFDLLNRACAVTFRAPEGVTYSPDGVAQADPVDGIFSEQTPGGQLDDLRSPHKGPVIELPVAQVPAQPLNGAVVTVGTRRFTVQQAEKDLIAGFWRTELVEDFG</sequence>
<name>A0A248JRS1_9PROT</name>
<dbReference type="EMBL" id="CP022110">
    <property type="protein sequence ID" value="ASG21407.1"/>
    <property type="molecule type" value="Genomic_DNA"/>
</dbReference>
<dbReference type="KEGG" id="nao:Y958_11635"/>
<dbReference type="Pfam" id="PF05354">
    <property type="entry name" value="Phage_attach"/>
    <property type="match status" value="1"/>
</dbReference>
<gene>
    <name evidence="1" type="ORF">Y958_11635</name>
</gene>
<evidence type="ECO:0000313" key="2">
    <source>
        <dbReference type="Proteomes" id="UP000197153"/>
    </source>
</evidence>
<evidence type="ECO:0000313" key="1">
    <source>
        <dbReference type="EMBL" id="ASG21407.1"/>
    </source>
</evidence>
<dbReference type="Proteomes" id="UP000197153">
    <property type="component" value="Chromosome 1"/>
</dbReference>